<dbReference type="Gene3D" id="2.130.10.10">
    <property type="entry name" value="YVTN repeat-like/Quinoprotein amine dehydrogenase"/>
    <property type="match status" value="1"/>
</dbReference>
<dbReference type="AlphaFoldDB" id="Q75DP1"/>
<name>Q75DP1_EREGS</name>
<evidence type="ECO:0000313" key="6">
    <source>
        <dbReference type="Proteomes" id="UP000000591"/>
    </source>
</evidence>
<dbReference type="STRING" id="284811.Q75DP1"/>
<dbReference type="InterPro" id="IPR015943">
    <property type="entry name" value="WD40/YVTN_repeat-like_dom_sf"/>
</dbReference>
<proteinExistence type="predicted"/>
<keyword evidence="2" id="KW-0677">Repeat</keyword>
<dbReference type="InParanoid" id="Q75DP1"/>
<dbReference type="InterPro" id="IPR040324">
    <property type="entry name" value="WDR44/Dgr2"/>
</dbReference>
<keyword evidence="1 3" id="KW-0853">WD repeat</keyword>
<gene>
    <name evidence="5" type="ORF">AGOS_ABL024W</name>
</gene>
<dbReference type="PANTHER" id="PTHR14221">
    <property type="entry name" value="WD REPEAT DOMAIN 44"/>
    <property type="match status" value="1"/>
</dbReference>
<feature type="compositionally biased region" description="Low complexity" evidence="4">
    <location>
        <begin position="682"/>
        <end position="693"/>
    </location>
</feature>
<feature type="region of interest" description="Disordered" evidence="4">
    <location>
        <begin position="557"/>
        <end position="585"/>
    </location>
</feature>
<dbReference type="Proteomes" id="UP000000591">
    <property type="component" value="Chromosome II"/>
</dbReference>
<organism evidence="5 6">
    <name type="scientific">Eremothecium gossypii (strain ATCC 10895 / CBS 109.51 / FGSC 9923 / NRRL Y-1056)</name>
    <name type="common">Yeast</name>
    <name type="synonym">Ashbya gossypii</name>
    <dbReference type="NCBI Taxonomy" id="284811"/>
    <lineage>
        <taxon>Eukaryota</taxon>
        <taxon>Fungi</taxon>
        <taxon>Dikarya</taxon>
        <taxon>Ascomycota</taxon>
        <taxon>Saccharomycotina</taxon>
        <taxon>Saccharomycetes</taxon>
        <taxon>Saccharomycetales</taxon>
        <taxon>Saccharomycetaceae</taxon>
        <taxon>Eremothecium</taxon>
    </lineage>
</organism>
<dbReference type="RefSeq" id="NP_982923.1">
    <property type="nucleotide sequence ID" value="NM_208276.2"/>
</dbReference>
<evidence type="ECO:0000256" key="3">
    <source>
        <dbReference type="PROSITE-ProRule" id="PRU00221"/>
    </source>
</evidence>
<dbReference type="PANTHER" id="PTHR14221:SF0">
    <property type="entry name" value="WD REPEAT-CONTAINING PROTEIN 44"/>
    <property type="match status" value="1"/>
</dbReference>
<feature type="repeat" description="WD" evidence="3">
    <location>
        <begin position="250"/>
        <end position="292"/>
    </location>
</feature>
<dbReference type="OMA" id="WKVINSP"/>
<evidence type="ECO:0000256" key="1">
    <source>
        <dbReference type="ARBA" id="ARBA00022574"/>
    </source>
</evidence>
<dbReference type="PROSITE" id="PS50082">
    <property type="entry name" value="WD_REPEATS_2"/>
    <property type="match status" value="2"/>
</dbReference>
<dbReference type="SMART" id="SM00320">
    <property type="entry name" value="WD40"/>
    <property type="match status" value="5"/>
</dbReference>
<protein>
    <submittedName>
        <fullName evidence="5">ABL024Wp</fullName>
    </submittedName>
</protein>
<evidence type="ECO:0000313" key="5">
    <source>
        <dbReference type="EMBL" id="AAS50747.1"/>
    </source>
</evidence>
<reference evidence="5 6" key="1">
    <citation type="journal article" date="2004" name="Science">
        <title>The Ashbya gossypii genome as a tool for mapping the ancient Saccharomyces cerevisiae genome.</title>
        <authorList>
            <person name="Dietrich F.S."/>
            <person name="Voegeli S."/>
            <person name="Brachat S."/>
            <person name="Lerch A."/>
            <person name="Gates K."/>
            <person name="Steiner S."/>
            <person name="Mohr C."/>
            <person name="Pohlmann R."/>
            <person name="Luedi P."/>
            <person name="Choi S."/>
            <person name="Wing R.A."/>
            <person name="Flavier A."/>
            <person name="Gaffney T.D."/>
            <person name="Philippsen P."/>
        </authorList>
    </citation>
    <scope>NUCLEOTIDE SEQUENCE [LARGE SCALE GENOMIC DNA]</scope>
    <source>
        <strain evidence="6">ATCC 10895 / CBS 109.51 / FGSC 9923 / NRRL Y-1056</strain>
    </source>
</reference>
<dbReference type="OrthoDB" id="1932312at2759"/>
<evidence type="ECO:0000256" key="4">
    <source>
        <dbReference type="SAM" id="MobiDB-lite"/>
    </source>
</evidence>
<dbReference type="InterPro" id="IPR001680">
    <property type="entry name" value="WD40_rpt"/>
</dbReference>
<dbReference type="SUPFAM" id="SSF50978">
    <property type="entry name" value="WD40 repeat-like"/>
    <property type="match status" value="1"/>
</dbReference>
<dbReference type="eggNOG" id="KOG0283">
    <property type="taxonomic scope" value="Eukaryota"/>
</dbReference>
<dbReference type="KEGG" id="ago:AGOS_ABL024W"/>
<keyword evidence="6" id="KW-1185">Reference proteome</keyword>
<dbReference type="InterPro" id="IPR036322">
    <property type="entry name" value="WD40_repeat_dom_sf"/>
</dbReference>
<dbReference type="GeneID" id="4619015"/>
<dbReference type="EMBL" id="AE016815">
    <property type="protein sequence ID" value="AAS50747.1"/>
    <property type="molecule type" value="Genomic_DNA"/>
</dbReference>
<feature type="repeat" description="WD" evidence="3">
    <location>
        <begin position="210"/>
        <end position="250"/>
    </location>
</feature>
<accession>Q75DP1</accession>
<feature type="region of interest" description="Disordered" evidence="4">
    <location>
        <begin position="1"/>
        <end position="35"/>
    </location>
</feature>
<sequence>MVGRRKMGAEARRSGDSGGSGGSGEPQTATSGEKRELGGVGLLDWGADTILRRFAAEPEYIKVLARKKGARCFRRLFVAQELQPPVDSPLHANHSSQSLGQAAPAGDKARSVWLLRFSKDGKYLASGGKGRQLCVWKVIASPMERWNLLPVYGGDKHHSNTLSLLNQQLLKYSGKRTEAVPAPGPERKEIPFDLEQQYAPVFHPDPHRVFGEHLQDILDCDWSKNSFLLTASMDKTVKLWHINRTTSLKTFVHPDFVTCVRFHPHDDRFFFSGCLDHTVRTWSILEGEVAEAFNCGDLIMALDVSPDGNWLLIGTFNGYVHVLHTNGLKLLHSFHLLQKPNETENRPRHGPKITGVEFIRHKAYPWLGLLITSNDSRVRLFDMSTTRLLEIFRGFSNESSRISAHHLEMEDGESVVLSASENHWLYTWMLHHEEYMYSHSDLDNARTVPSPIDGKDPKKHSIRNIFRRSISFNSDILSESNPVARHHFPLFHHKAQHKGGCVKNSEYITFHAHHNPVTAATIAPKETTHVLSLSDDIICELNMKFGGEALEHLRTKSIREPGSPAGRSDHKRNHSAEKNYSQSTAKQNVGTIIVSAAATGQIRVFRTDVSSSVRAKALEAIRAAHGLPGSPERPLKPVLSALAHPLSAGVAKGKHICGDNRSAPSTTCPRCAPSAVNGQQDESASTAEQSTSSPKPTCDVCGGQKLSVVGKKTALQKTKSLYCLECGNHINRFK</sequence>
<dbReference type="FunCoup" id="Q75DP1">
    <property type="interactions" value="73"/>
</dbReference>
<evidence type="ECO:0000256" key="2">
    <source>
        <dbReference type="ARBA" id="ARBA00022737"/>
    </source>
</evidence>
<feature type="region of interest" description="Disordered" evidence="4">
    <location>
        <begin position="673"/>
        <end position="697"/>
    </location>
</feature>
<dbReference type="Pfam" id="PF00400">
    <property type="entry name" value="WD40"/>
    <property type="match status" value="3"/>
</dbReference>
<reference evidence="6" key="2">
    <citation type="journal article" date="2013" name="G3 (Bethesda)">
        <title>Genomes of Ashbya fungi isolated from insects reveal four mating-type loci, numerous translocations, lack of transposons, and distinct gene duplications.</title>
        <authorList>
            <person name="Dietrich F.S."/>
            <person name="Voegeli S."/>
            <person name="Kuo S."/>
            <person name="Philippsen P."/>
        </authorList>
    </citation>
    <scope>GENOME REANNOTATION</scope>
    <source>
        <strain evidence="6">ATCC 10895 / CBS 109.51 / FGSC 9923 / NRRL Y-1056</strain>
    </source>
</reference>
<dbReference type="HOGENOM" id="CLU_008245_0_0_1"/>